<feature type="signal peptide" evidence="1">
    <location>
        <begin position="1"/>
        <end position="22"/>
    </location>
</feature>
<dbReference type="RefSeq" id="WP_379885840.1">
    <property type="nucleotide sequence ID" value="NZ_JBHTLP010000045.1"/>
</dbReference>
<dbReference type="GO" id="GO:0016787">
    <property type="term" value="F:hydrolase activity"/>
    <property type="evidence" value="ECO:0007669"/>
    <property type="project" value="UniProtKB-KW"/>
</dbReference>
<name>A0ABW3QCQ8_9BACT</name>
<dbReference type="Gene3D" id="2.60.120.560">
    <property type="entry name" value="Exo-inulinase, domain 1"/>
    <property type="match status" value="1"/>
</dbReference>
<comment type="caution">
    <text evidence="3">The sequence shown here is derived from an EMBL/GenBank/DDBJ whole genome shotgun (WGS) entry which is preliminary data.</text>
</comment>
<sequence length="621" mass="67436">MLSRVVTAGCLALRVGLGPVLAQSPAAQMTTLPLNDLSAFRSVSGKNWQVASDVTADATKKNALTAKKGTGVLVNLPNDRNKTNLQTTLEHGDIDLELDYMMAKESNSGIYLQGRYEIQLLDSWGVKGARIGDNGSIYQRWDESRPEGQKGYEGHAARQNASKAPGLWQHLRIWFQAPRFDGAGKKIENARVIRIELNGVTIHENVDLTGPTRGPLADNEVARGPLLIQGDHGPVAFRNIRYTAYDQPRPELTNLTYAVFPGQFTKEPEFGQTPPEAQGPITGLNTGGIRNTNNFLVRYTGTLDVKEAGEYTFSLNGAGGFTSLKINSKPVVAWGSLGRQSVAKVTLPAGQLPFELIYSKVASRASTALGLSIQGAGLREFFLGDKSLEGGGFSDRGPILVDAPANTILRSFMDVPNENGQGRRTRVTHAISVGSPEQLHYTYDLDNGALVQVWRGQFLDATPMWNSRGDGSSRPTGMVQRFGVPRMMLGKLASAQASWAKDTVNSGFRPKGYSLDESKRPTFMYSVLGTEVQDVIRILDNGQGVRRELTVAKPANDLYAFLADGKSIEALPNGTYLVDGKSYYIQLTETGGAKPVVRSAGGRQELIIPVRGNKLSYSILF</sequence>
<dbReference type="SUPFAM" id="SSF56988">
    <property type="entry name" value="Anthrax protective antigen"/>
    <property type="match status" value="1"/>
</dbReference>
<evidence type="ECO:0000313" key="3">
    <source>
        <dbReference type="EMBL" id="MFD1145472.1"/>
    </source>
</evidence>
<keyword evidence="3" id="KW-0378">Hydrolase</keyword>
<protein>
    <submittedName>
        <fullName evidence="3">Family 16 glycoside hydrolase</fullName>
    </submittedName>
</protein>
<dbReference type="InterPro" id="IPR010496">
    <property type="entry name" value="AL/BT2_dom"/>
</dbReference>
<dbReference type="Gene3D" id="2.60.120.380">
    <property type="match status" value="1"/>
</dbReference>
<evidence type="ECO:0000259" key="2">
    <source>
        <dbReference type="PROSITE" id="PS51820"/>
    </source>
</evidence>
<proteinExistence type="predicted"/>
<dbReference type="PROSITE" id="PS51820">
    <property type="entry name" value="PA14"/>
    <property type="match status" value="1"/>
</dbReference>
<evidence type="ECO:0000313" key="4">
    <source>
        <dbReference type="Proteomes" id="UP001597116"/>
    </source>
</evidence>
<keyword evidence="4" id="KW-1185">Reference proteome</keyword>
<keyword evidence="1" id="KW-0732">Signal</keyword>
<organism evidence="3 4">
    <name type="scientific">Larkinella insperata</name>
    <dbReference type="NCBI Taxonomy" id="332158"/>
    <lineage>
        <taxon>Bacteria</taxon>
        <taxon>Pseudomonadati</taxon>
        <taxon>Bacteroidota</taxon>
        <taxon>Cytophagia</taxon>
        <taxon>Cytophagales</taxon>
        <taxon>Spirosomataceae</taxon>
        <taxon>Larkinella</taxon>
    </lineage>
</organism>
<dbReference type="EMBL" id="JBHTLP010000045">
    <property type="protein sequence ID" value="MFD1145472.1"/>
    <property type="molecule type" value="Genomic_DNA"/>
</dbReference>
<evidence type="ECO:0000256" key="1">
    <source>
        <dbReference type="SAM" id="SignalP"/>
    </source>
</evidence>
<dbReference type="InterPro" id="IPR037524">
    <property type="entry name" value="PA14/GLEYA"/>
</dbReference>
<reference evidence="4" key="1">
    <citation type="journal article" date="2019" name="Int. J. Syst. Evol. Microbiol.">
        <title>The Global Catalogue of Microorganisms (GCM) 10K type strain sequencing project: providing services to taxonomists for standard genome sequencing and annotation.</title>
        <authorList>
            <consortium name="The Broad Institute Genomics Platform"/>
            <consortium name="The Broad Institute Genome Sequencing Center for Infectious Disease"/>
            <person name="Wu L."/>
            <person name="Ma J."/>
        </authorList>
    </citation>
    <scope>NUCLEOTIDE SEQUENCE [LARGE SCALE GENOMIC DNA]</scope>
    <source>
        <strain evidence="4">CCUG 55608</strain>
    </source>
</reference>
<feature type="domain" description="PA14" evidence="2">
    <location>
        <begin position="250"/>
        <end position="386"/>
    </location>
</feature>
<feature type="chain" id="PRO_5046754365" evidence="1">
    <location>
        <begin position="23"/>
        <end position="621"/>
    </location>
</feature>
<gene>
    <name evidence="3" type="ORF">ACFQ4C_30380</name>
</gene>
<accession>A0ABW3QCQ8</accession>
<dbReference type="Pfam" id="PF06439">
    <property type="entry name" value="3keto-disac_hyd"/>
    <property type="match status" value="1"/>
</dbReference>
<dbReference type="Proteomes" id="UP001597116">
    <property type="component" value="Unassembled WGS sequence"/>
</dbReference>